<evidence type="ECO:0000256" key="1">
    <source>
        <dbReference type="SAM" id="Phobius"/>
    </source>
</evidence>
<organism evidence="2 3">
    <name type="scientific">Sulfitobacter albidus</name>
    <dbReference type="NCBI Taxonomy" id="2829501"/>
    <lineage>
        <taxon>Bacteria</taxon>
        <taxon>Pseudomonadati</taxon>
        <taxon>Pseudomonadota</taxon>
        <taxon>Alphaproteobacteria</taxon>
        <taxon>Rhodobacterales</taxon>
        <taxon>Roseobacteraceae</taxon>
        <taxon>Sulfitobacter</taxon>
    </lineage>
</organism>
<dbReference type="AlphaFoldDB" id="A0A975JC78"/>
<keyword evidence="1" id="KW-0812">Transmembrane</keyword>
<protein>
    <recommendedName>
        <fullName evidence="4">YcxB family protein</fullName>
    </recommendedName>
</protein>
<gene>
    <name evidence="2" type="ORF">KDD17_11485</name>
</gene>
<proteinExistence type="predicted"/>
<evidence type="ECO:0000313" key="3">
    <source>
        <dbReference type="Proteomes" id="UP000683291"/>
    </source>
</evidence>
<feature type="transmembrane region" description="Helical" evidence="1">
    <location>
        <begin position="71"/>
        <end position="91"/>
    </location>
</feature>
<dbReference type="RefSeq" id="WP_212703785.1">
    <property type="nucleotide sequence ID" value="NZ_CP073581.1"/>
</dbReference>
<dbReference type="Proteomes" id="UP000683291">
    <property type="component" value="Chromosome 1"/>
</dbReference>
<accession>A0A975JC78</accession>
<keyword evidence="1" id="KW-0472">Membrane</keyword>
<dbReference type="EMBL" id="CP073581">
    <property type="protein sequence ID" value="QUJ75580.1"/>
    <property type="molecule type" value="Genomic_DNA"/>
</dbReference>
<dbReference type="KEGG" id="sual:KDD17_11485"/>
<name>A0A975JC78_9RHOB</name>
<reference evidence="2" key="1">
    <citation type="submission" date="2021-04" db="EMBL/GenBank/DDBJ databases">
        <title>Complete genome sequence for Sulfitobacter sp. strain JK7-1.</title>
        <authorList>
            <person name="Park S.-J."/>
        </authorList>
    </citation>
    <scope>NUCLEOTIDE SEQUENCE</scope>
    <source>
        <strain evidence="2">JK7-1</strain>
    </source>
</reference>
<evidence type="ECO:0008006" key="4">
    <source>
        <dbReference type="Google" id="ProtNLM"/>
    </source>
</evidence>
<keyword evidence="3" id="KW-1185">Reference proteome</keyword>
<evidence type="ECO:0000313" key="2">
    <source>
        <dbReference type="EMBL" id="QUJ75580.1"/>
    </source>
</evidence>
<sequence length="183" mass="19778">MSTPEWQLHFRPTPAELAEAMASVGSTAFRGSARAVLIVYWLFLGLCAPLGLTFFFWVGVELAGGPGISDLPTGGLPVTFVVLALASLWIARRVHFHTSVVSAQSRFGRATAATITPDHLIIATQHSSWQTDWADVEAVTRGPKVIAVQVSAIAFALPLRAFESPVDADAAYQTMRDWVAQTR</sequence>
<keyword evidence="1" id="KW-1133">Transmembrane helix</keyword>
<feature type="transmembrane region" description="Helical" evidence="1">
    <location>
        <begin position="38"/>
        <end position="59"/>
    </location>
</feature>